<dbReference type="Gene3D" id="3.40.50.300">
    <property type="entry name" value="P-loop containing nucleotide triphosphate hydrolases"/>
    <property type="match status" value="1"/>
</dbReference>
<reference evidence="2" key="2">
    <citation type="journal article" date="2021" name="PeerJ">
        <title>Extensive microbial diversity within the chicken gut microbiome revealed by metagenomics and culture.</title>
        <authorList>
            <person name="Gilroy R."/>
            <person name="Ravi A."/>
            <person name="Getino M."/>
            <person name="Pursley I."/>
            <person name="Horton D.L."/>
            <person name="Alikhan N.F."/>
            <person name="Baker D."/>
            <person name="Gharbi K."/>
            <person name="Hall N."/>
            <person name="Watson M."/>
            <person name="Adriaenssens E.M."/>
            <person name="Foster-Nyarko E."/>
            <person name="Jarju S."/>
            <person name="Secka A."/>
            <person name="Antonio M."/>
            <person name="Oren A."/>
            <person name="Chaudhuri R.R."/>
            <person name="La Ragione R."/>
            <person name="Hildebrand F."/>
            <person name="Pallen M.J."/>
        </authorList>
    </citation>
    <scope>NUCLEOTIDE SEQUENCE</scope>
    <source>
        <strain evidence="2">14700</strain>
    </source>
</reference>
<reference evidence="2" key="1">
    <citation type="submission" date="2020-10" db="EMBL/GenBank/DDBJ databases">
        <authorList>
            <person name="Gilroy R."/>
        </authorList>
    </citation>
    <scope>NUCLEOTIDE SEQUENCE</scope>
    <source>
        <strain evidence="2">14700</strain>
    </source>
</reference>
<protein>
    <submittedName>
        <fullName evidence="2">AAA family ATPase</fullName>
    </submittedName>
</protein>
<comment type="caution">
    <text evidence="2">The sequence shown here is derived from an EMBL/GenBank/DDBJ whole genome shotgun (WGS) entry which is preliminary data.</text>
</comment>
<dbReference type="Proteomes" id="UP000810292">
    <property type="component" value="Unassembled WGS sequence"/>
</dbReference>
<dbReference type="AlphaFoldDB" id="A0A9D9IBB7"/>
<dbReference type="InterPro" id="IPR012547">
    <property type="entry name" value="PDDEXK_9"/>
</dbReference>
<organism evidence="2 3">
    <name type="scientific">Candidatus Ornithospirochaeta stercoravium</name>
    <dbReference type="NCBI Taxonomy" id="2840897"/>
    <lineage>
        <taxon>Bacteria</taxon>
        <taxon>Pseudomonadati</taxon>
        <taxon>Spirochaetota</taxon>
        <taxon>Spirochaetia</taxon>
        <taxon>Spirochaetales</taxon>
        <taxon>Spirochaetaceae</taxon>
        <taxon>Spirochaetaceae incertae sedis</taxon>
        <taxon>Candidatus Ornithospirochaeta</taxon>
    </lineage>
</organism>
<evidence type="ECO:0000313" key="2">
    <source>
        <dbReference type="EMBL" id="MBO8468628.1"/>
    </source>
</evidence>
<dbReference type="PANTHER" id="PTHR34825:SF1">
    <property type="entry name" value="AAA-ATPASE-LIKE DOMAIN-CONTAINING PROTEIN"/>
    <property type="match status" value="1"/>
</dbReference>
<evidence type="ECO:0000313" key="3">
    <source>
        <dbReference type="Proteomes" id="UP000810292"/>
    </source>
</evidence>
<dbReference type="Pfam" id="PF08011">
    <property type="entry name" value="PDDEXK_9"/>
    <property type="match status" value="1"/>
</dbReference>
<dbReference type="InterPro" id="IPR027417">
    <property type="entry name" value="P-loop_NTPase"/>
</dbReference>
<dbReference type="Pfam" id="PF09820">
    <property type="entry name" value="AAA-ATPase_like"/>
    <property type="match status" value="1"/>
</dbReference>
<sequence length="549" mass="63041">MDRIKLPISTADFERIREGKFYYIDKTRIISRIISDDADFILFTRPRRFGKTTLQTMLRSFFDIRKNSAQLFSGLDIEKDEAAVNGWMNKYPVIYLSLKDIDGATFESALYRFREIIIELFTANSFILDTEISKSDRNLFMKLMSTDSSQDDIAGSLKFLVRLLCSHFGKQVIVLIDEYDVPLDKANNNGYYPQMLLLLRSLFTSVLKDNPNVIKGILTGCLRVSKESIFTGLNNLCIYSLTSPSYSDAFGFTEKEVSKLLSDSGLENKAKEIQNWYDGYRIGNDHIYASWDVLSYVKDHIANPDTPPKNYWANTSGNEIIKKLINETNAAISSEYTDLINGKTISRRINENLTYSDLYNSEDNLWSLLFETGYITLNGLYNENGETLLSLPNEEMKRLFIASSDSWFRESISKENLSGLFHAIWQDNPGKLSDLLSEYLFRTISYNDYSEAYYHAFLAGLFSSSEYTVKSNMESGNGRPDLLIMDMKRMRLAVFEFKIAKDISELEETTQNAIAQIKTNEYGEDLSYFKEVHRYAIVFVKKKAFATAI</sequence>
<proteinExistence type="predicted"/>
<evidence type="ECO:0000259" key="1">
    <source>
        <dbReference type="Pfam" id="PF09820"/>
    </source>
</evidence>
<dbReference type="EMBL" id="JADIMF010000037">
    <property type="protein sequence ID" value="MBO8468628.1"/>
    <property type="molecule type" value="Genomic_DNA"/>
</dbReference>
<dbReference type="SUPFAM" id="SSF52540">
    <property type="entry name" value="P-loop containing nucleoside triphosphate hydrolases"/>
    <property type="match status" value="1"/>
</dbReference>
<feature type="domain" description="AAA-ATPase-like" evidence="1">
    <location>
        <begin position="7"/>
        <end position="230"/>
    </location>
</feature>
<dbReference type="InterPro" id="IPR018631">
    <property type="entry name" value="AAA-ATPase-like_dom"/>
</dbReference>
<accession>A0A9D9IBB7</accession>
<gene>
    <name evidence="2" type="ORF">IAA72_02450</name>
</gene>
<name>A0A9D9IBB7_9SPIO</name>
<dbReference type="PANTHER" id="PTHR34825">
    <property type="entry name" value="CONSERVED PROTEIN, WITH A WEAK D-GALACTARATE DEHYDRATASE/ALTRONATE HYDROLASE DOMAIN"/>
    <property type="match status" value="1"/>
</dbReference>